<comment type="similarity">
    <text evidence="1 2">Belongs to the TelA family.</text>
</comment>
<evidence type="ECO:0000313" key="4">
    <source>
        <dbReference type="EMBL" id="AKH16718.1"/>
    </source>
</evidence>
<evidence type="ECO:0000313" key="5">
    <source>
        <dbReference type="Proteomes" id="UP000034024"/>
    </source>
</evidence>
<dbReference type="EMBL" id="CP011389">
    <property type="protein sequence ID" value="AKH16718.1"/>
    <property type="molecule type" value="Genomic_DNA"/>
</dbReference>
<dbReference type="AlphaFoldDB" id="A0A0F7JPL9"/>
<accession>A0A0F7JPL9</accession>
<feature type="region of interest" description="Disordered" evidence="3">
    <location>
        <begin position="1"/>
        <end position="27"/>
    </location>
</feature>
<dbReference type="InterPro" id="IPR008863">
    <property type="entry name" value="Toxic_anion-R_TelA"/>
</dbReference>
<dbReference type="PIRSF" id="PIRSF026508">
    <property type="entry name" value="TelA"/>
    <property type="match status" value="1"/>
</dbReference>
<protein>
    <submittedName>
        <fullName evidence="4">Toxic anion resistance protein</fullName>
    </submittedName>
</protein>
<reference evidence="4 5" key="1">
    <citation type="submission" date="2015-01" db="EMBL/GenBank/DDBJ databases">
        <title>Deinococcus soli/N5/whole genome sequencing.</title>
        <authorList>
            <person name="Kim M.K."/>
            <person name="Srinivasan S."/>
            <person name="Lee J.-J."/>
        </authorList>
    </citation>
    <scope>NUCLEOTIDE SEQUENCE [LARGE SCALE GENOMIC DNA]</scope>
    <source>
        <strain evidence="4 5">N5</strain>
    </source>
</reference>
<dbReference type="PANTHER" id="PTHR38432">
    <property type="entry name" value="TELA-LIKE PROTEIN SAOUHSC_01408"/>
    <property type="match status" value="1"/>
</dbReference>
<sequence>MSDGTPGPLTPPDSMLKAPEAVPSVQPVQAPEMVPLSPEDRARLEAMAQAFAQDVLSAGAHTPEFKRKLDAVHELGLPEQRAAAQSSNRMLDRPLRATRAGALAEGSDILRGLTDLRRTVEDLDPSRAPTPRRLFGKLPGGKKVQNHLDRYQSAQSHLNGILEALYRGQDELRRDNATIETEKVHLWDTMQKLRQYAHVGKAVDEALTRRLTELQVTDPEKARMVSEELLFAVRQRVTDLLTQLAVSIQGYLALDLVRRNNMELIKGVDRATTTTVSALKTALMVSQALGTQQAVLGQVTALNDTTGRMIGSTAQLLKQQSTEIQRQAGSATVDPQIIQAAFRDVYGALDAISAYRTQALDRFRETMTVLDKEVAQAQTYLDRERQNAAREVAQGLNVTEKGDLKL</sequence>
<keyword evidence="5" id="KW-1185">Reference proteome</keyword>
<dbReference type="PATRIC" id="fig|1309411.5.peg.1266"/>
<gene>
    <name evidence="4" type="ORF">SY84_06195</name>
</gene>
<proteinExistence type="inferred from homology"/>
<name>A0A0F7JPL9_9DEIO</name>
<evidence type="ECO:0000256" key="2">
    <source>
        <dbReference type="PIRNR" id="PIRNR026508"/>
    </source>
</evidence>
<evidence type="ECO:0000256" key="1">
    <source>
        <dbReference type="ARBA" id="ARBA00005541"/>
    </source>
</evidence>
<dbReference type="OrthoDB" id="1654346at2"/>
<dbReference type="KEGG" id="dch:SY84_06195"/>
<evidence type="ECO:0000256" key="3">
    <source>
        <dbReference type="SAM" id="MobiDB-lite"/>
    </source>
</evidence>
<dbReference type="PANTHER" id="PTHR38432:SF1">
    <property type="entry name" value="TELA-LIKE PROTEIN SAOUHSC_01408"/>
    <property type="match status" value="1"/>
</dbReference>
<dbReference type="RefSeq" id="WP_046843290.1">
    <property type="nucleotide sequence ID" value="NZ_BMHJ01000014.1"/>
</dbReference>
<dbReference type="Pfam" id="PF05816">
    <property type="entry name" value="TelA"/>
    <property type="match status" value="1"/>
</dbReference>
<organism evidence="4 5">
    <name type="scientific">Deinococcus soli</name>
    <name type="common">ex Cha et al. 2016</name>
    <dbReference type="NCBI Taxonomy" id="1309411"/>
    <lineage>
        <taxon>Bacteria</taxon>
        <taxon>Thermotogati</taxon>
        <taxon>Deinococcota</taxon>
        <taxon>Deinococci</taxon>
        <taxon>Deinococcales</taxon>
        <taxon>Deinococcaceae</taxon>
        <taxon>Deinococcus</taxon>
    </lineage>
</organism>
<dbReference type="Proteomes" id="UP000034024">
    <property type="component" value="Chromosome"/>
</dbReference>